<accession>A0AAD8E6E2</accession>
<dbReference type="Proteomes" id="UP001233999">
    <property type="component" value="Unassembled WGS sequence"/>
</dbReference>
<keyword evidence="3" id="KW-1185">Reference proteome</keyword>
<name>A0AAD8E6E2_DIPPU</name>
<feature type="non-terminal residue" evidence="2">
    <location>
        <position position="1"/>
    </location>
</feature>
<reference evidence="2" key="2">
    <citation type="submission" date="2023-05" db="EMBL/GenBank/DDBJ databases">
        <authorList>
            <person name="Fouks B."/>
        </authorList>
    </citation>
    <scope>NUCLEOTIDE SEQUENCE</scope>
    <source>
        <strain evidence="2">Stay&amp;Tobe</strain>
        <tissue evidence="2">Testes</tissue>
    </source>
</reference>
<reference evidence="2" key="1">
    <citation type="journal article" date="2023" name="IScience">
        <title>Live-bearing cockroach genome reveals convergent evolutionary mechanisms linked to viviparity in insects and beyond.</title>
        <authorList>
            <person name="Fouks B."/>
            <person name="Harrison M.C."/>
            <person name="Mikhailova A.A."/>
            <person name="Marchal E."/>
            <person name="English S."/>
            <person name="Carruthers M."/>
            <person name="Jennings E.C."/>
            <person name="Chiamaka E.L."/>
            <person name="Frigard R.A."/>
            <person name="Pippel M."/>
            <person name="Attardo G.M."/>
            <person name="Benoit J.B."/>
            <person name="Bornberg-Bauer E."/>
            <person name="Tobe S.S."/>
        </authorList>
    </citation>
    <scope>NUCLEOTIDE SEQUENCE</scope>
    <source>
        <strain evidence="2">Stay&amp;Tobe</strain>
    </source>
</reference>
<feature type="transmembrane region" description="Helical" evidence="1">
    <location>
        <begin position="15"/>
        <end position="39"/>
    </location>
</feature>
<protein>
    <submittedName>
        <fullName evidence="2">Uncharacterized protein</fullName>
    </submittedName>
</protein>
<feature type="non-terminal residue" evidence="2">
    <location>
        <position position="56"/>
    </location>
</feature>
<evidence type="ECO:0000256" key="1">
    <source>
        <dbReference type="SAM" id="Phobius"/>
    </source>
</evidence>
<evidence type="ECO:0000313" key="3">
    <source>
        <dbReference type="Proteomes" id="UP001233999"/>
    </source>
</evidence>
<comment type="caution">
    <text evidence="2">The sequence shown here is derived from an EMBL/GenBank/DDBJ whole genome shotgun (WGS) entry which is preliminary data.</text>
</comment>
<keyword evidence="1" id="KW-0812">Transmembrane</keyword>
<keyword evidence="1" id="KW-1133">Transmembrane helix</keyword>
<evidence type="ECO:0000313" key="2">
    <source>
        <dbReference type="EMBL" id="KAJ9578459.1"/>
    </source>
</evidence>
<keyword evidence="1" id="KW-0472">Membrane</keyword>
<sequence length="56" mass="6688">FPYYIERLSFLPEAYGLQLVLILFTLIIILTTLFCRILFSYNYDCFTIKFHSSIVN</sequence>
<dbReference type="AlphaFoldDB" id="A0AAD8E6E2"/>
<dbReference type="EMBL" id="JASPKZ010008878">
    <property type="protein sequence ID" value="KAJ9578459.1"/>
    <property type="molecule type" value="Genomic_DNA"/>
</dbReference>
<proteinExistence type="predicted"/>
<gene>
    <name evidence="2" type="ORF">L9F63_005329</name>
</gene>
<organism evidence="2 3">
    <name type="scientific">Diploptera punctata</name>
    <name type="common">Pacific beetle cockroach</name>
    <dbReference type="NCBI Taxonomy" id="6984"/>
    <lineage>
        <taxon>Eukaryota</taxon>
        <taxon>Metazoa</taxon>
        <taxon>Ecdysozoa</taxon>
        <taxon>Arthropoda</taxon>
        <taxon>Hexapoda</taxon>
        <taxon>Insecta</taxon>
        <taxon>Pterygota</taxon>
        <taxon>Neoptera</taxon>
        <taxon>Polyneoptera</taxon>
        <taxon>Dictyoptera</taxon>
        <taxon>Blattodea</taxon>
        <taxon>Blaberoidea</taxon>
        <taxon>Blaberidae</taxon>
        <taxon>Diplopterinae</taxon>
        <taxon>Diploptera</taxon>
    </lineage>
</organism>